<feature type="compositionally biased region" description="Basic and acidic residues" evidence="2">
    <location>
        <begin position="287"/>
        <end position="296"/>
    </location>
</feature>
<reference evidence="4" key="1">
    <citation type="submission" date="2021-01" db="EMBL/GenBank/DDBJ databases">
        <authorList>
            <person name="Corre E."/>
            <person name="Pelletier E."/>
            <person name="Niang G."/>
            <person name="Scheremetjew M."/>
            <person name="Finn R."/>
            <person name="Kale V."/>
            <person name="Holt S."/>
            <person name="Cochrane G."/>
            <person name="Meng A."/>
            <person name="Brown T."/>
            <person name="Cohen L."/>
        </authorList>
    </citation>
    <scope>NUCLEOTIDE SEQUENCE</scope>
    <source>
        <strain evidence="4">CCMP2078</strain>
    </source>
</reference>
<dbReference type="Gene3D" id="1.10.260.100">
    <property type="match status" value="2"/>
</dbReference>
<evidence type="ECO:0000256" key="2">
    <source>
        <dbReference type="SAM" id="MobiDB-lite"/>
    </source>
</evidence>
<feature type="compositionally biased region" description="Basic and acidic residues" evidence="2">
    <location>
        <begin position="262"/>
        <end position="275"/>
    </location>
</feature>
<evidence type="ECO:0000256" key="1">
    <source>
        <dbReference type="ARBA" id="ARBA00022737"/>
    </source>
</evidence>
<feature type="compositionally biased region" description="Low complexity" evidence="2">
    <location>
        <begin position="89"/>
        <end position="130"/>
    </location>
</feature>
<dbReference type="SMART" id="SM00727">
    <property type="entry name" value="STI1"/>
    <property type="match status" value="2"/>
</dbReference>
<protein>
    <recommendedName>
        <fullName evidence="3">STI1 domain-containing protein</fullName>
    </recommendedName>
</protein>
<feature type="region of interest" description="Disordered" evidence="2">
    <location>
        <begin position="262"/>
        <end position="322"/>
    </location>
</feature>
<feature type="compositionally biased region" description="Acidic residues" evidence="2">
    <location>
        <begin position="48"/>
        <end position="58"/>
    </location>
</feature>
<feature type="region of interest" description="Disordered" evidence="2">
    <location>
        <begin position="28"/>
        <end position="169"/>
    </location>
</feature>
<feature type="compositionally biased region" description="Basic and acidic residues" evidence="2">
    <location>
        <begin position="306"/>
        <end position="320"/>
    </location>
</feature>
<dbReference type="EMBL" id="HBEA01007077">
    <property type="protein sequence ID" value="CAD8255928.1"/>
    <property type="molecule type" value="Transcribed_RNA"/>
</dbReference>
<keyword evidence="1" id="KW-0677">Repeat</keyword>
<sequence length="373" mass="40725">MATETPHETLHANPDAQSAAFRMLNLAAPSPGPLIQELNDDGSVAPEPEADSDSDEDPSLMSEMLAAAEEARRAKAEAKTKEQRRLKKSFGSGFQKGFLSSKSKSKSNLTPNSNSNSNSKSNAKSKSRSNTTPGRRSGAPSEAGEARSRSEEAPTLVGKSKTAADPLRLPEVQAAMKESMAPLQAKLSEGSWLTPELMQKIQESPRLMAAMSNPAFGALLGRMQSNPSQVLKELKDSPETQELLKEFMVLMGKHFEALGAEDDAKSEAKQEEQRQVEQAARGPLAKKILEEEEAKKKAGSGSTLDHLSDRERKEVDDHLQNPEVRQLLMDEDVQRVLVEASTNPAAFHRAMQSPDIARKIRRMAHLGLVQIQQ</sequence>
<feature type="compositionally biased region" description="Basic and acidic residues" evidence="2">
    <location>
        <begin position="69"/>
        <end position="83"/>
    </location>
</feature>
<dbReference type="AlphaFoldDB" id="A0A7R9U615"/>
<feature type="domain" description="STI1" evidence="3">
    <location>
        <begin position="194"/>
        <end position="233"/>
    </location>
</feature>
<gene>
    <name evidence="4" type="ORF">PPYR1160_LOCUS5420</name>
</gene>
<dbReference type="InterPro" id="IPR041243">
    <property type="entry name" value="STI1/HOP_DP"/>
</dbReference>
<name>A0A7R9U615_9STRA</name>
<dbReference type="InterPro" id="IPR006636">
    <property type="entry name" value="STI1_HS-bd"/>
</dbReference>
<evidence type="ECO:0000259" key="3">
    <source>
        <dbReference type="SMART" id="SM00727"/>
    </source>
</evidence>
<dbReference type="Pfam" id="PF17830">
    <property type="entry name" value="STI1-HOP_DP"/>
    <property type="match status" value="2"/>
</dbReference>
<evidence type="ECO:0000313" key="4">
    <source>
        <dbReference type="EMBL" id="CAD8255928.1"/>
    </source>
</evidence>
<accession>A0A7R9U615</accession>
<organism evidence="4">
    <name type="scientific">Pinguiococcus pyrenoidosus</name>
    <dbReference type="NCBI Taxonomy" id="172671"/>
    <lineage>
        <taxon>Eukaryota</taxon>
        <taxon>Sar</taxon>
        <taxon>Stramenopiles</taxon>
        <taxon>Ochrophyta</taxon>
        <taxon>Pinguiophyceae</taxon>
        <taxon>Pinguiochrysidales</taxon>
        <taxon>Pinguiochrysidaceae</taxon>
        <taxon>Pinguiococcus</taxon>
    </lineage>
</organism>
<feature type="domain" description="STI1" evidence="3">
    <location>
        <begin position="321"/>
        <end position="360"/>
    </location>
</feature>
<proteinExistence type="predicted"/>